<proteinExistence type="predicted"/>
<reference evidence="1 2" key="1">
    <citation type="submission" date="2017-10" db="EMBL/GenBank/DDBJ databases">
        <title>Bacillus sp. nov., a halophilic bacterium isolated from a Keqin Lake.</title>
        <authorList>
            <person name="Wang H."/>
        </authorList>
    </citation>
    <scope>NUCLEOTIDE SEQUENCE [LARGE SCALE GENOMIC DNA]</scope>
    <source>
        <strain evidence="1 2">KCTC 13187</strain>
    </source>
</reference>
<gene>
    <name evidence="1" type="ORF">CR203_20860</name>
</gene>
<accession>A0A3A9K4Z2</accession>
<sequence>MKHALVVGGIGMLSNVSLWLADNGYRVSVIARNPIKMAQLIEKASTKKQITPLLVDYKNGFELRDQLKQSIQVNGGIDIVIAWIHSDAEDALEIIGNDVSTSIETWDLYHICGSSSDLEEIKRNDIAPDGCQYHQVQLGFVVEDNHSRWLTNQEISTGVIEAIKKNTYISCVGVVTPWEKRP</sequence>
<evidence type="ECO:0000313" key="1">
    <source>
        <dbReference type="EMBL" id="RKL65401.1"/>
    </source>
</evidence>
<dbReference type="EMBL" id="PDOE01000017">
    <property type="protein sequence ID" value="RKL65401.1"/>
    <property type="molecule type" value="Genomic_DNA"/>
</dbReference>
<dbReference type="RefSeq" id="WP_110935526.1">
    <property type="nucleotide sequence ID" value="NZ_KZ614146.1"/>
</dbReference>
<name>A0A3A9K4Z2_9BACI</name>
<dbReference type="Proteomes" id="UP000281498">
    <property type="component" value="Unassembled WGS sequence"/>
</dbReference>
<protein>
    <submittedName>
        <fullName evidence="1">Short-chain dehydrogenase</fullName>
    </submittedName>
</protein>
<organism evidence="1 2">
    <name type="scientific">Salipaludibacillus neizhouensis</name>
    <dbReference type="NCBI Taxonomy" id="885475"/>
    <lineage>
        <taxon>Bacteria</taxon>
        <taxon>Bacillati</taxon>
        <taxon>Bacillota</taxon>
        <taxon>Bacilli</taxon>
        <taxon>Bacillales</taxon>
        <taxon>Bacillaceae</taxon>
    </lineage>
</organism>
<dbReference type="OrthoDB" id="7922774at2"/>
<comment type="caution">
    <text evidence="1">The sequence shown here is derived from an EMBL/GenBank/DDBJ whole genome shotgun (WGS) entry which is preliminary data.</text>
</comment>
<dbReference type="InterPro" id="IPR036291">
    <property type="entry name" value="NAD(P)-bd_dom_sf"/>
</dbReference>
<dbReference type="Gene3D" id="3.40.50.720">
    <property type="entry name" value="NAD(P)-binding Rossmann-like Domain"/>
    <property type="match status" value="1"/>
</dbReference>
<dbReference type="AlphaFoldDB" id="A0A3A9K4Z2"/>
<keyword evidence="2" id="KW-1185">Reference proteome</keyword>
<dbReference type="NCBIfam" id="NF006168">
    <property type="entry name" value="PRK08309.1"/>
    <property type="match status" value="1"/>
</dbReference>
<dbReference type="SUPFAM" id="SSF51735">
    <property type="entry name" value="NAD(P)-binding Rossmann-fold domains"/>
    <property type="match status" value="1"/>
</dbReference>
<evidence type="ECO:0000313" key="2">
    <source>
        <dbReference type="Proteomes" id="UP000281498"/>
    </source>
</evidence>